<proteinExistence type="predicted"/>
<gene>
    <name evidence="2" type="ORF">OXD698_LOCUS43183</name>
</gene>
<organism evidence="2 3">
    <name type="scientific">Adineta steineri</name>
    <dbReference type="NCBI Taxonomy" id="433720"/>
    <lineage>
        <taxon>Eukaryota</taxon>
        <taxon>Metazoa</taxon>
        <taxon>Spiralia</taxon>
        <taxon>Gnathifera</taxon>
        <taxon>Rotifera</taxon>
        <taxon>Eurotatoria</taxon>
        <taxon>Bdelloidea</taxon>
        <taxon>Adinetida</taxon>
        <taxon>Adinetidae</taxon>
        <taxon>Adineta</taxon>
    </lineage>
</organism>
<feature type="transmembrane region" description="Helical" evidence="1">
    <location>
        <begin position="12"/>
        <end position="35"/>
    </location>
</feature>
<dbReference type="EMBL" id="CAJOAZ010012034">
    <property type="protein sequence ID" value="CAF4246282.1"/>
    <property type="molecule type" value="Genomic_DNA"/>
</dbReference>
<keyword evidence="1" id="KW-1133">Transmembrane helix</keyword>
<sequence>MAETTGKWIYIIFGLLTLFTITTVVLSAVILGVVVNRLDSKNETSLNNNGPVSFADQIKIDELMKHLQQLQIIADRS</sequence>
<name>A0A820EHL6_9BILA</name>
<dbReference type="AlphaFoldDB" id="A0A820EHL6"/>
<keyword evidence="1" id="KW-0812">Transmembrane</keyword>
<evidence type="ECO:0000256" key="1">
    <source>
        <dbReference type="SAM" id="Phobius"/>
    </source>
</evidence>
<dbReference type="Proteomes" id="UP000663844">
    <property type="component" value="Unassembled WGS sequence"/>
</dbReference>
<reference evidence="2" key="1">
    <citation type="submission" date="2021-02" db="EMBL/GenBank/DDBJ databases">
        <authorList>
            <person name="Nowell W R."/>
        </authorList>
    </citation>
    <scope>NUCLEOTIDE SEQUENCE</scope>
</reference>
<evidence type="ECO:0000313" key="3">
    <source>
        <dbReference type="Proteomes" id="UP000663844"/>
    </source>
</evidence>
<keyword evidence="1" id="KW-0472">Membrane</keyword>
<comment type="caution">
    <text evidence="2">The sequence shown here is derived from an EMBL/GenBank/DDBJ whole genome shotgun (WGS) entry which is preliminary data.</text>
</comment>
<feature type="non-terminal residue" evidence="2">
    <location>
        <position position="77"/>
    </location>
</feature>
<protein>
    <submittedName>
        <fullName evidence="2">Uncharacterized protein</fullName>
    </submittedName>
</protein>
<evidence type="ECO:0000313" key="2">
    <source>
        <dbReference type="EMBL" id="CAF4246282.1"/>
    </source>
</evidence>
<accession>A0A820EHL6</accession>